<feature type="domain" description="Ion transport" evidence="7">
    <location>
        <begin position="318"/>
        <end position="539"/>
    </location>
</feature>
<proteinExistence type="predicted"/>
<feature type="transmembrane region" description="Helical" evidence="6">
    <location>
        <begin position="350"/>
        <end position="370"/>
    </location>
</feature>
<feature type="transmembrane region" description="Helical" evidence="6">
    <location>
        <begin position="62"/>
        <end position="80"/>
    </location>
</feature>
<dbReference type="InterPro" id="IPR018247">
    <property type="entry name" value="EF_Hand_1_Ca_BS"/>
</dbReference>
<dbReference type="Gene3D" id="1.20.120.350">
    <property type="entry name" value="Voltage-gated potassium channels. Chain C"/>
    <property type="match status" value="3"/>
</dbReference>
<keyword evidence="4 6" id="KW-0472">Membrane</keyword>
<name>A0A1Y1VNZ0_9FUNG</name>
<dbReference type="PROSITE" id="PS00018">
    <property type="entry name" value="EF_HAND_1"/>
    <property type="match status" value="1"/>
</dbReference>
<reference evidence="8 9" key="1">
    <citation type="submission" date="2016-08" db="EMBL/GenBank/DDBJ databases">
        <title>Genomes of anaerobic fungi encode conserved fungal cellulosomes for biomass hydrolysis.</title>
        <authorList>
            <consortium name="DOE Joint Genome Institute"/>
            <person name="Haitjema C.H."/>
            <person name="Gilmore S.P."/>
            <person name="Henske J.K."/>
            <person name="Solomon K.V."/>
            <person name="De Groot R."/>
            <person name="Kuo A."/>
            <person name="Mondo S.J."/>
            <person name="Salamov A.A."/>
            <person name="Labutti K."/>
            <person name="Zhao Z."/>
            <person name="Chiniquy J."/>
            <person name="Barry K."/>
            <person name="Brewer H.M."/>
            <person name="Purvine S.O."/>
            <person name="Wright A.T."/>
            <person name="Boxma B."/>
            <person name="Van Alen T."/>
            <person name="Hackstein J.H."/>
            <person name="Baker S.E."/>
            <person name="Grigoriev I.V."/>
            <person name="O'Malley M.A."/>
        </authorList>
    </citation>
    <scope>NUCLEOTIDE SEQUENCE [LARGE SCALE GENOMIC DNA]</scope>
    <source>
        <strain evidence="9">finn</strain>
    </source>
</reference>
<feature type="transmembrane region" description="Helical" evidence="6">
    <location>
        <begin position="1129"/>
        <end position="1155"/>
    </location>
</feature>
<feature type="coiled-coil region" evidence="5">
    <location>
        <begin position="596"/>
        <end position="627"/>
    </location>
</feature>
<feature type="transmembrane region" description="Helical" evidence="6">
    <location>
        <begin position="899"/>
        <end position="917"/>
    </location>
</feature>
<evidence type="ECO:0000256" key="4">
    <source>
        <dbReference type="ARBA" id="ARBA00023136"/>
    </source>
</evidence>
<dbReference type="Pfam" id="PF00520">
    <property type="entry name" value="Ion_trans"/>
    <property type="match status" value="4"/>
</dbReference>
<feature type="transmembrane region" description="Helical" evidence="6">
    <location>
        <begin position="248"/>
        <end position="269"/>
    </location>
</feature>
<dbReference type="EMBL" id="MCFH01000001">
    <property type="protein sequence ID" value="ORX61128.1"/>
    <property type="molecule type" value="Genomic_DNA"/>
</dbReference>
<feature type="transmembrane region" description="Helical" evidence="6">
    <location>
        <begin position="382"/>
        <end position="400"/>
    </location>
</feature>
<dbReference type="SUPFAM" id="SSF81324">
    <property type="entry name" value="Voltage-gated potassium channels"/>
    <property type="match status" value="4"/>
</dbReference>
<evidence type="ECO:0000259" key="7">
    <source>
        <dbReference type="Pfam" id="PF00520"/>
    </source>
</evidence>
<dbReference type="PANTHER" id="PTHR10037">
    <property type="entry name" value="VOLTAGE-GATED CATION CHANNEL CALCIUM AND SODIUM"/>
    <property type="match status" value="1"/>
</dbReference>
<evidence type="ECO:0000256" key="2">
    <source>
        <dbReference type="ARBA" id="ARBA00022692"/>
    </source>
</evidence>
<feature type="domain" description="Ion transport" evidence="7">
    <location>
        <begin position="901"/>
        <end position="1159"/>
    </location>
</feature>
<evidence type="ECO:0000256" key="3">
    <source>
        <dbReference type="ARBA" id="ARBA00022989"/>
    </source>
</evidence>
<feature type="transmembrane region" description="Helical" evidence="6">
    <location>
        <begin position="510"/>
        <end position="536"/>
    </location>
</feature>
<dbReference type="Gene3D" id="1.10.287.70">
    <property type="match status" value="4"/>
</dbReference>
<keyword evidence="2 6" id="KW-0812">Transmembrane</keyword>
<dbReference type="Proteomes" id="UP000193719">
    <property type="component" value="Unassembled WGS sequence"/>
</dbReference>
<feature type="transmembrane region" description="Helical" evidence="6">
    <location>
        <begin position="937"/>
        <end position="956"/>
    </location>
</feature>
<feature type="transmembrane region" description="Helical" evidence="6">
    <location>
        <begin position="1334"/>
        <end position="1356"/>
    </location>
</feature>
<feature type="transmembrane region" description="Helical" evidence="6">
    <location>
        <begin position="87"/>
        <end position="106"/>
    </location>
</feature>
<feature type="transmembrane region" description="Helical" evidence="6">
    <location>
        <begin position="1025"/>
        <end position="1047"/>
    </location>
</feature>
<keyword evidence="5" id="KW-0175">Coiled coil</keyword>
<accession>A0A1Y1VNZ0</accession>
<evidence type="ECO:0000256" key="6">
    <source>
        <dbReference type="SAM" id="Phobius"/>
    </source>
</evidence>
<organism evidence="8 9">
    <name type="scientific">Piromyces finnis</name>
    <dbReference type="NCBI Taxonomy" id="1754191"/>
    <lineage>
        <taxon>Eukaryota</taxon>
        <taxon>Fungi</taxon>
        <taxon>Fungi incertae sedis</taxon>
        <taxon>Chytridiomycota</taxon>
        <taxon>Chytridiomycota incertae sedis</taxon>
        <taxon>Neocallimastigomycetes</taxon>
        <taxon>Neocallimastigales</taxon>
        <taxon>Neocallimastigaceae</taxon>
        <taxon>Piromyces</taxon>
    </lineage>
</organism>
<sequence length="1811" mass="209876">MANLLSRAYTTYKDKITTIINSKIYAMVNIVILIFSAISLSNGNVKSENKFLNIIFFELDKMYSVFFLIDCIINLSITPIKKTLTTFWGLFNVTVGIISYCSLYNLPNFTSIRLWLIIKYLPKIPGLQYVETICLALSNSLPILKDIGIFTGFFFTSVGLISVAFLGGRLSYRCVNDEGKIFNEELICSPSSNQCPKGYTCQDVHINPDKGTISFDNVLISFLNIFQILTTEGWSNIYFTVSSVTNKIVIVFFILIIIIGNWLILQLIVATVVSNLQNSITIHKTYNFKMKKTFISNIDSTDKNQQLRKKLEVFINKQWVENIILCITIIDTIFICMVSNEISEATREKIFYMSLVCTIIFILEMIIKIYVLGLRGYITSSFYNVTDGIFTLISIGELLAQSDNGIAVFRVLRTFRVLRLTKFLPQLSNLISVFCDSAKPLVSLFTIWGLSIIGFSLFAVQFFEGGMNFSNNKPQNNFENFFYSFLSVIQLYTVENWDSIKTNVAESKNIYATIIPVIIIIIGAYIFSQFLVAILLNSIIDRIKNNYNFQELNKDKRDAKHIIKYVLNELFDARFDPEEDAIFTQRNRIEGPSYTALATDSDIEEDENKMEKLKKEEEENKEDLINNTSLIQALKRNHTYVSNEQKEQEDKNEDYTTDIPLKTINKGKSIDSHSSNKNNQIYNSNMTIPDLDDNISSYGSGENLINNYEDYIPIDMEKINSNDDIIKNDNSNDAISKKTSKHRVKNLISHNISKLKEKYPGLNEQASKKINFPTVFSNNIERSKTRTEMIKAKKISKRQNSERSFNKKENININHFDKNMIIDDESSDCSNPKSDSLNKNEYSQDKNKAINLAKIDENAEHNNEIFIDNSSIGYLKKIYRNYRDSYLVHLCYKLSINQIYFIILNIVTILSCISIVFESPKLKESKHYNLILMEDILFAAFYSFDIVLKFIANGVIFSKQAYLKKFKCWIDIFTVFISIINVTKYRDDFHSIRLLQLCYIMRFIYMQNGLRIVTIAIWKTIPSIFIAFIPYAFYLLICSLIGISLFVDKGWECSDTTILEHDKCVGNYTDRFDNVVERHWVPYSVTYDNFFDGLLSTFVVSHQEAWPDIMYRYINLSSDDTVRPEKIHLGYSIFFVGAILIGNWLFLSVITAVTFSSLKKNQDILSGIQYLTNGQRKILDYLKILITNSPKLSKVESIKEENRRILNLVKSNFFNKIMLTIICINIVFMMLMSYNINHTLKIFLFLSEIVFTLIYIGELILLYKAYGIKDFFKDFWNVLSLIIVVTSIISIVFESIIPTTLLVLIRVIRIIRIFQYSRGIKALGMAVMFNFTQLINVLVLMFLTCFVYAIIGYTYFGDIKIEHTNYLNKDVNFSSFGRSLQTVFIFSTGEGWPFGMADCMGKTITNCDPKIENCGSKYASIYYITLHIILNWILLNSFSAITVDTFITVLKEHDEIARLEKVWDKFNEQWIEYDDNKSGEVEFIDLISIYENFDLPKGIQWGNHERANGLLATKPPIEDLFKNIKIKNNKCNYNNVIFSFLNCWMGEELPESYIKKEKIIPKTGYEKKVIMRSKEKISSSSKNLSEKLKSKDISNASFYFNDDNDNQDNGTSSQFNPIIRHRYSSDKDTNDNSINNINILTVSSPSEMTLESEEDEEKTIGLKDTSFNDEINNNQNDEFVFFEDENNSDYDSEFNYKNENYYSFSSISSDEFNIKPNKKFERMNSNRAYVFDNFHSEKNKKFKIPLKETFSETFFKGKYMLISKNKYSSHEKISSVDNEEIPFSVVYNIYKLQHKFKNNKNRQYEDEIIIQ</sequence>
<feature type="transmembrane region" description="Helical" evidence="6">
    <location>
        <begin position="1275"/>
        <end position="1293"/>
    </location>
</feature>
<gene>
    <name evidence="8" type="ORF">BCR36DRAFT_408104</name>
</gene>
<feature type="transmembrane region" description="Helical" evidence="6">
    <location>
        <begin position="147"/>
        <end position="166"/>
    </location>
</feature>
<evidence type="ECO:0000313" key="8">
    <source>
        <dbReference type="EMBL" id="ORX61128.1"/>
    </source>
</evidence>
<dbReference type="InterPro" id="IPR043203">
    <property type="entry name" value="VGCC_Ca_Na"/>
</dbReference>
<dbReference type="InterPro" id="IPR005821">
    <property type="entry name" value="Ion_trans_dom"/>
</dbReference>
<dbReference type="GO" id="GO:0001518">
    <property type="term" value="C:voltage-gated sodium channel complex"/>
    <property type="evidence" value="ECO:0007669"/>
    <property type="project" value="TreeGrafter"/>
</dbReference>
<evidence type="ECO:0000256" key="5">
    <source>
        <dbReference type="SAM" id="Coils"/>
    </source>
</evidence>
<feature type="transmembrane region" description="Helical" evidence="6">
    <location>
        <begin position="441"/>
        <end position="463"/>
    </location>
</feature>
<dbReference type="PANTHER" id="PTHR10037:SF62">
    <property type="entry name" value="SODIUM CHANNEL PROTEIN 60E"/>
    <property type="match status" value="1"/>
</dbReference>
<feature type="domain" description="Ion transport" evidence="7">
    <location>
        <begin position="1212"/>
        <end position="1446"/>
    </location>
</feature>
<dbReference type="STRING" id="1754191.A0A1Y1VNZ0"/>
<keyword evidence="3 6" id="KW-1133">Transmembrane helix</keyword>
<comment type="caution">
    <text evidence="8">The sequence shown here is derived from an EMBL/GenBank/DDBJ whole genome shotgun (WGS) entry which is preliminary data.</text>
</comment>
<dbReference type="InterPro" id="IPR027359">
    <property type="entry name" value="Volt_channel_dom_sf"/>
</dbReference>
<dbReference type="OrthoDB" id="2139530at2759"/>
<comment type="subcellular location">
    <subcellularLocation>
        <location evidence="1">Membrane</location>
        <topology evidence="1">Multi-pass membrane protein</topology>
    </subcellularLocation>
</comment>
<keyword evidence="9" id="KW-1185">Reference proteome</keyword>
<feature type="transmembrane region" description="Helical" evidence="6">
    <location>
        <begin position="24"/>
        <end position="42"/>
    </location>
</feature>
<feature type="transmembrane region" description="Helical" evidence="6">
    <location>
        <begin position="319"/>
        <end position="338"/>
    </location>
</feature>
<feature type="transmembrane region" description="Helical" evidence="6">
    <location>
        <begin position="1242"/>
        <end position="1263"/>
    </location>
</feature>
<protein>
    <recommendedName>
        <fullName evidence="7">Ion transport domain-containing protein</fullName>
    </recommendedName>
</protein>
<dbReference type="GO" id="GO:0005248">
    <property type="term" value="F:voltage-gated sodium channel activity"/>
    <property type="evidence" value="ECO:0007669"/>
    <property type="project" value="TreeGrafter"/>
</dbReference>
<reference evidence="8 9" key="2">
    <citation type="submission" date="2016-08" db="EMBL/GenBank/DDBJ databases">
        <title>Pervasive Adenine N6-methylation of Active Genes in Fungi.</title>
        <authorList>
            <consortium name="DOE Joint Genome Institute"/>
            <person name="Mondo S.J."/>
            <person name="Dannebaum R.O."/>
            <person name="Kuo R.C."/>
            <person name="Labutti K."/>
            <person name="Haridas S."/>
            <person name="Kuo A."/>
            <person name="Salamov A."/>
            <person name="Ahrendt S.R."/>
            <person name="Lipzen A."/>
            <person name="Sullivan W."/>
            <person name="Andreopoulos W.B."/>
            <person name="Clum A."/>
            <person name="Lindquist E."/>
            <person name="Daum C."/>
            <person name="Ramamoorthy G.K."/>
            <person name="Gryganskyi A."/>
            <person name="Culley D."/>
            <person name="Magnuson J.K."/>
            <person name="James T.Y."/>
            <person name="O'Malley M.A."/>
            <person name="Stajich J.E."/>
            <person name="Spatafora J.W."/>
            <person name="Visel A."/>
            <person name="Grigoriev I.V."/>
        </authorList>
    </citation>
    <scope>NUCLEOTIDE SEQUENCE [LARGE SCALE GENOMIC DNA]</scope>
    <source>
        <strain evidence="9">finn</strain>
    </source>
</reference>
<evidence type="ECO:0000313" key="9">
    <source>
        <dbReference type="Proteomes" id="UP000193719"/>
    </source>
</evidence>
<evidence type="ECO:0000256" key="1">
    <source>
        <dbReference type="ARBA" id="ARBA00004141"/>
    </source>
</evidence>
<feature type="domain" description="Ion transport" evidence="7">
    <location>
        <begin position="25"/>
        <end position="278"/>
    </location>
</feature>
<feature type="transmembrane region" description="Helical" evidence="6">
    <location>
        <begin position="1213"/>
        <end position="1236"/>
    </location>
</feature>